<feature type="non-terminal residue" evidence="2">
    <location>
        <position position="211"/>
    </location>
</feature>
<dbReference type="EMBL" id="GEBQ01023300">
    <property type="protein sequence ID" value="JAT16677.1"/>
    <property type="molecule type" value="Transcribed_RNA"/>
</dbReference>
<proteinExistence type="predicted"/>
<protein>
    <submittedName>
        <fullName evidence="2">Uncharacterized protein</fullName>
    </submittedName>
</protein>
<evidence type="ECO:0000313" key="2">
    <source>
        <dbReference type="EMBL" id="JAT16677.1"/>
    </source>
</evidence>
<accession>A0A1B6KZ04</accession>
<feature type="non-terminal residue" evidence="2">
    <location>
        <position position="1"/>
    </location>
</feature>
<evidence type="ECO:0000256" key="1">
    <source>
        <dbReference type="SAM" id="MobiDB-lite"/>
    </source>
</evidence>
<organism evidence="2">
    <name type="scientific">Graphocephala atropunctata</name>
    <dbReference type="NCBI Taxonomy" id="36148"/>
    <lineage>
        <taxon>Eukaryota</taxon>
        <taxon>Metazoa</taxon>
        <taxon>Ecdysozoa</taxon>
        <taxon>Arthropoda</taxon>
        <taxon>Hexapoda</taxon>
        <taxon>Insecta</taxon>
        <taxon>Pterygota</taxon>
        <taxon>Neoptera</taxon>
        <taxon>Paraneoptera</taxon>
        <taxon>Hemiptera</taxon>
        <taxon>Auchenorrhyncha</taxon>
        <taxon>Membracoidea</taxon>
        <taxon>Cicadellidae</taxon>
        <taxon>Cicadellinae</taxon>
        <taxon>Cicadellini</taxon>
        <taxon>Graphocephala</taxon>
    </lineage>
</organism>
<name>A0A1B6KZ04_9HEMI</name>
<dbReference type="AlphaFoldDB" id="A0A1B6KZ04"/>
<gene>
    <name evidence="2" type="ORF">g.1479</name>
</gene>
<feature type="region of interest" description="Disordered" evidence="1">
    <location>
        <begin position="114"/>
        <end position="153"/>
    </location>
</feature>
<feature type="compositionally biased region" description="Low complexity" evidence="1">
    <location>
        <begin position="129"/>
        <end position="140"/>
    </location>
</feature>
<reference evidence="2" key="1">
    <citation type="submission" date="2015-11" db="EMBL/GenBank/DDBJ databases">
        <title>De novo transcriptome assembly of four potential Pierce s Disease insect vectors from Arizona vineyards.</title>
        <authorList>
            <person name="Tassone E.E."/>
        </authorList>
    </citation>
    <scope>NUCLEOTIDE SEQUENCE</scope>
</reference>
<sequence>GAPDGIGGVVKRTADREVAQGRDVVDINSLVLALQKKINAVDFPIIQGAAITEMSKSIPVGIKPFPGSLKTHQVVWKKGEVAMSMNRLSCFSCPYNCETYKLDSHITLPSQKRIRCSKPQTKTSKKSKSQNQSSKQVKTSLPLPVAANLQKFPPTNRDDLKYLPLDLKKSDMNPRQVTLNPEFPVLDDVDLFDRSANSHKSSPLSTTINEQ</sequence>